<dbReference type="RefSeq" id="WP_241513642.1">
    <property type="nucleotide sequence ID" value="NZ_JAFEJT020000021.1"/>
</dbReference>
<gene>
    <name evidence="2" type="ORF">JS533_006590</name>
</gene>
<protein>
    <recommendedName>
        <fullName evidence="4">DUF2479 domain-containing protein</fullName>
    </recommendedName>
</protein>
<organism evidence="2 3">
    <name type="scientific">Bifidobacterium amazonense</name>
    <dbReference type="NCBI Taxonomy" id="2809027"/>
    <lineage>
        <taxon>Bacteria</taxon>
        <taxon>Bacillati</taxon>
        <taxon>Actinomycetota</taxon>
        <taxon>Actinomycetes</taxon>
        <taxon>Bifidobacteriales</taxon>
        <taxon>Bifidobacteriaceae</taxon>
        <taxon>Bifidobacterium</taxon>
    </lineage>
</organism>
<evidence type="ECO:0008006" key="4">
    <source>
        <dbReference type="Google" id="ProtNLM"/>
    </source>
</evidence>
<accession>A0ABS9VV00</accession>
<name>A0ABS9VV00_9BIFI</name>
<proteinExistence type="predicted"/>
<reference evidence="2 3" key="2">
    <citation type="journal article" date="2021" name="Syst. Appl. Microbiol.">
        <title>Phylogenetic classification of ten novel species belonging to the genus Bifidobacterium comprising B. phasiani sp. nov., B. pongonis sp. nov., B. saguinibicoloris sp. nov., B. colobi sp. nov., B. simiiventris sp. nov., B. santillanense sp. nov., B. miconis sp. nov., B. amazonense sp. nov., B. pluvialisilvae sp. nov., and B. miconisargentati sp. nov.</title>
        <authorList>
            <person name="Lugli G.A."/>
            <person name="Calvete-Torre I."/>
            <person name="Alessandri G."/>
            <person name="Milani C."/>
            <person name="Turroni F."/>
            <person name="Laiolo P."/>
            <person name="Ossiprandi M.C."/>
            <person name="Margolles A."/>
            <person name="Ruiz L."/>
            <person name="Ventura M."/>
        </authorList>
    </citation>
    <scope>NUCLEOTIDE SEQUENCE [LARGE SCALE GENOMIC DNA]</scope>
    <source>
        <strain evidence="2 3">MA1</strain>
    </source>
</reference>
<reference evidence="2 3" key="1">
    <citation type="journal article" date="2021" name="Environ. Microbiol.">
        <title>Genetic insights into the dark matter of the mammalian gut microbiota through targeted genome reconstruction.</title>
        <authorList>
            <person name="Lugli G.A."/>
            <person name="Alessandri G."/>
            <person name="Milani C."/>
            <person name="Viappiani A."/>
            <person name="Fontana F."/>
            <person name="Tarracchini C."/>
            <person name="Mancabelli L."/>
            <person name="Argentini C."/>
            <person name="Ruiz L."/>
            <person name="Margolles A."/>
            <person name="van Sinderen D."/>
            <person name="Turroni F."/>
            <person name="Ventura M."/>
        </authorList>
    </citation>
    <scope>NUCLEOTIDE SEQUENCE [LARGE SCALE GENOMIC DNA]</scope>
    <source>
        <strain evidence="2 3">MA1</strain>
    </source>
</reference>
<dbReference type="Gene3D" id="2.60.40.3350">
    <property type="match status" value="1"/>
</dbReference>
<dbReference type="Proteomes" id="UP000710815">
    <property type="component" value="Unassembled WGS sequence"/>
</dbReference>
<feature type="compositionally biased region" description="Polar residues" evidence="1">
    <location>
        <begin position="259"/>
        <end position="271"/>
    </location>
</feature>
<keyword evidence="3" id="KW-1185">Reference proteome</keyword>
<dbReference type="EMBL" id="JAFEJT020000021">
    <property type="protein sequence ID" value="MCH9275939.1"/>
    <property type="molecule type" value="Genomic_DNA"/>
</dbReference>
<evidence type="ECO:0000256" key="1">
    <source>
        <dbReference type="SAM" id="MobiDB-lite"/>
    </source>
</evidence>
<comment type="caution">
    <text evidence="2">The sequence shown here is derived from an EMBL/GenBank/DDBJ whole genome shotgun (WGS) entry which is preliminary data.</text>
</comment>
<sequence length="627" mass="63070">MADKLNDYKAITLRCDTASDYMPQIAAVTGDRNGRVVRAVLTNGGKDVDPEGITARLLYDPEPDNPKVFGDRITMTPVAGAATATFEAPIPSSAIQSVGKKTLGLQFTQNDGKANESTVVTRPFTLYVESGVLKVTSGDAAGEFEEAVRRAEAARDQAEVSAANAADSEKLAAQHLADIGTSKEEAAASAAAALASQNAAKASQDAAKTSETNAKASEAAVATSASNAADSAAAALASQNAAKASEDAAAASAAAAKVSETNAKTSETAAKTSETNAKASETAATESAAQAAASDAQAGRYADQAEESATDAASSATTATQAADSATASKTAAKASQDAAAASAAEAKAAVDGFGLVVDQTNTVAPGTKANVALTKTGNTYHATFDIPQGERGENTAAISSITLEYTPGTGTPDVHVEAGGTPTDRTLKFVMSNLEGADGHTPLVKIGTVTTLDPGSKVTVTGTTDGNGDVTFDFGIPRGADGSNATVTAGNGITVTDGVVTAKPAPGKAVNVSADGIGVQVDDTTVKIVDNKLTALGGAHIINATFAVADFDDNLTATKAIQGLQAVNLVSPATTSVDNVETYINANPVIQDHTDNPDVPDGSLRMICTNEPDGPITIRIATMKEN</sequence>
<evidence type="ECO:0000313" key="2">
    <source>
        <dbReference type="EMBL" id="MCH9275939.1"/>
    </source>
</evidence>
<evidence type="ECO:0000313" key="3">
    <source>
        <dbReference type="Proteomes" id="UP000710815"/>
    </source>
</evidence>
<feature type="region of interest" description="Disordered" evidence="1">
    <location>
        <begin position="258"/>
        <end position="317"/>
    </location>
</feature>
<feature type="compositionally biased region" description="Low complexity" evidence="1">
    <location>
        <begin position="272"/>
        <end position="298"/>
    </location>
</feature>